<reference evidence="1 2" key="1">
    <citation type="journal article" date="2015" name="Plant Cell">
        <title>Oil accumulation by the oleaginous diatom Fistulifera solaris as revealed by the genome and transcriptome.</title>
        <authorList>
            <person name="Tanaka T."/>
            <person name="Maeda Y."/>
            <person name="Veluchamy A."/>
            <person name="Tanaka M."/>
            <person name="Abida H."/>
            <person name="Marechal E."/>
            <person name="Bowler C."/>
            <person name="Muto M."/>
            <person name="Sunaga Y."/>
            <person name="Tanaka M."/>
            <person name="Yoshino T."/>
            <person name="Taniguchi T."/>
            <person name="Fukuda Y."/>
            <person name="Nemoto M."/>
            <person name="Matsumoto M."/>
            <person name="Wong P.S."/>
            <person name="Aburatani S."/>
            <person name="Fujibuchi W."/>
        </authorList>
    </citation>
    <scope>NUCLEOTIDE SEQUENCE [LARGE SCALE GENOMIC DNA]</scope>
    <source>
        <strain evidence="1 2">JPCC DA0580</strain>
    </source>
</reference>
<sequence>MLFCATTNLGQGGGCSQRHLSAKASSSNRALLDRLPFEQRELLGMLPKPMPLGEEVLGPIGDALVASEDQGTLFACWDVGRLFGLQSSIFVVLRILSMRPVWAESELLQLFN</sequence>
<accession>A0A1Z5JPF0</accession>
<dbReference type="InParanoid" id="A0A1Z5JPF0"/>
<organism evidence="1 2">
    <name type="scientific">Fistulifera solaris</name>
    <name type="common">Oleaginous diatom</name>
    <dbReference type="NCBI Taxonomy" id="1519565"/>
    <lineage>
        <taxon>Eukaryota</taxon>
        <taxon>Sar</taxon>
        <taxon>Stramenopiles</taxon>
        <taxon>Ochrophyta</taxon>
        <taxon>Bacillariophyta</taxon>
        <taxon>Bacillariophyceae</taxon>
        <taxon>Bacillariophycidae</taxon>
        <taxon>Naviculales</taxon>
        <taxon>Naviculaceae</taxon>
        <taxon>Fistulifera</taxon>
    </lineage>
</organism>
<keyword evidence="2" id="KW-1185">Reference proteome</keyword>
<protein>
    <submittedName>
        <fullName evidence="1">Uncharacterized protein</fullName>
    </submittedName>
</protein>
<proteinExistence type="predicted"/>
<evidence type="ECO:0000313" key="1">
    <source>
        <dbReference type="EMBL" id="GAX15900.1"/>
    </source>
</evidence>
<gene>
    <name evidence="1" type="ORF">FisN_2Lu389</name>
</gene>
<dbReference type="AlphaFoldDB" id="A0A1Z5JPF0"/>
<comment type="caution">
    <text evidence="1">The sequence shown here is derived from an EMBL/GenBank/DDBJ whole genome shotgun (WGS) entry which is preliminary data.</text>
</comment>
<dbReference type="EMBL" id="BDSP01000097">
    <property type="protein sequence ID" value="GAX15900.1"/>
    <property type="molecule type" value="Genomic_DNA"/>
</dbReference>
<evidence type="ECO:0000313" key="2">
    <source>
        <dbReference type="Proteomes" id="UP000198406"/>
    </source>
</evidence>
<name>A0A1Z5JPF0_FISSO</name>
<dbReference type="Proteomes" id="UP000198406">
    <property type="component" value="Unassembled WGS sequence"/>
</dbReference>